<evidence type="ECO:0000313" key="3">
    <source>
        <dbReference type="EMBL" id="CAL1158437.1"/>
    </source>
</evidence>
<reference evidence="3" key="2">
    <citation type="submission" date="2024-04" db="EMBL/GenBank/DDBJ databases">
        <authorList>
            <person name="Chen Y."/>
            <person name="Shah S."/>
            <person name="Dougan E. K."/>
            <person name="Thang M."/>
            <person name="Chan C."/>
        </authorList>
    </citation>
    <scope>NUCLEOTIDE SEQUENCE [LARGE SCALE GENOMIC DNA]</scope>
</reference>
<protein>
    <submittedName>
        <fullName evidence="2">Uncharacterized protein</fullName>
    </submittedName>
</protein>
<dbReference type="EMBL" id="CAMXCT020003557">
    <property type="protein sequence ID" value="CAL1158437.1"/>
    <property type="molecule type" value="Genomic_DNA"/>
</dbReference>
<accession>A0A9P1D8H4</accession>
<organism evidence="2">
    <name type="scientific">Cladocopium goreaui</name>
    <dbReference type="NCBI Taxonomy" id="2562237"/>
    <lineage>
        <taxon>Eukaryota</taxon>
        <taxon>Sar</taxon>
        <taxon>Alveolata</taxon>
        <taxon>Dinophyceae</taxon>
        <taxon>Suessiales</taxon>
        <taxon>Symbiodiniaceae</taxon>
        <taxon>Cladocopium</taxon>
    </lineage>
</organism>
<dbReference type="AlphaFoldDB" id="A0A9P1D8H4"/>
<proteinExistence type="predicted"/>
<feature type="compositionally biased region" description="Basic and acidic residues" evidence="1">
    <location>
        <begin position="242"/>
        <end position="267"/>
    </location>
</feature>
<reference evidence="2" key="1">
    <citation type="submission" date="2022-10" db="EMBL/GenBank/DDBJ databases">
        <authorList>
            <person name="Chen Y."/>
            <person name="Dougan E. K."/>
            <person name="Chan C."/>
            <person name="Rhodes N."/>
            <person name="Thang M."/>
        </authorList>
    </citation>
    <scope>NUCLEOTIDE SEQUENCE</scope>
</reference>
<name>A0A9P1D8H4_9DINO</name>
<evidence type="ECO:0000313" key="2">
    <source>
        <dbReference type="EMBL" id="CAI4005062.1"/>
    </source>
</evidence>
<gene>
    <name evidence="2" type="ORF">C1SCF055_LOCUS30817</name>
</gene>
<dbReference type="EMBL" id="CAMXCT030003557">
    <property type="protein sequence ID" value="CAL4792374.1"/>
    <property type="molecule type" value="Genomic_DNA"/>
</dbReference>
<evidence type="ECO:0000256" key="1">
    <source>
        <dbReference type="SAM" id="MobiDB-lite"/>
    </source>
</evidence>
<dbReference type="Proteomes" id="UP001152797">
    <property type="component" value="Unassembled WGS sequence"/>
</dbReference>
<feature type="region of interest" description="Disordered" evidence="1">
    <location>
        <begin position="96"/>
        <end position="158"/>
    </location>
</feature>
<dbReference type="EMBL" id="CAMXCT010003557">
    <property type="protein sequence ID" value="CAI4005062.1"/>
    <property type="molecule type" value="Genomic_DNA"/>
</dbReference>
<comment type="caution">
    <text evidence="2">The sequence shown here is derived from an EMBL/GenBank/DDBJ whole genome shotgun (WGS) entry which is preliminary data.</text>
</comment>
<evidence type="ECO:0000313" key="4">
    <source>
        <dbReference type="Proteomes" id="UP001152797"/>
    </source>
</evidence>
<feature type="region of interest" description="Disordered" evidence="1">
    <location>
        <begin position="224"/>
        <end position="275"/>
    </location>
</feature>
<keyword evidence="4" id="KW-1185">Reference proteome</keyword>
<sequence length="327" mass="35791">MLQSKERNSCRVSPQDLLLHLPLTCDSFQVMALRSVSLLLLVVVGHAHETAPSKPDATAAVGPANVKQMGSWYIFDLGQSCACQACPEELADATGHLRGSQETAPKEIPSQENHETEPKPAEKPDAAEHTKDTEGTETKLSLKSLKIAPSTENEDKWEGASVSGSNMLYCKCGKKCAYGRQLGLYTYYCFRYGCNVKQMGSWYIFDLGQSCACQACPEEPADATGHLRGSQETAPKEIPSQENHETEPKPAEKPDAAEHTKDTEGTETKLSLKSLKIAPSTENEDKWEGASVSGSNMLYCKCGKKCAYGRQLGLYTYYCFRYGCNAC</sequence>
<feature type="compositionally biased region" description="Basic and acidic residues" evidence="1">
    <location>
        <begin position="112"/>
        <end position="137"/>
    </location>
</feature>